<dbReference type="InterPro" id="IPR029061">
    <property type="entry name" value="THDP-binding"/>
</dbReference>
<feature type="domain" description="Dehydrogenase E1 component" evidence="5">
    <location>
        <begin position="50"/>
        <end position="346"/>
    </location>
</feature>
<keyword evidence="3" id="KW-0786">Thiamine pyrophosphate</keyword>
<evidence type="ECO:0000256" key="3">
    <source>
        <dbReference type="ARBA" id="ARBA00023052"/>
    </source>
</evidence>
<evidence type="ECO:0000256" key="2">
    <source>
        <dbReference type="ARBA" id="ARBA00023002"/>
    </source>
</evidence>
<dbReference type="GO" id="GO:0006086">
    <property type="term" value="P:pyruvate decarboxylation to acetyl-CoA"/>
    <property type="evidence" value="ECO:0007669"/>
    <property type="project" value="TreeGrafter"/>
</dbReference>
<evidence type="ECO:0000256" key="1">
    <source>
        <dbReference type="ARBA" id="ARBA00001964"/>
    </source>
</evidence>
<evidence type="ECO:0000313" key="6">
    <source>
        <dbReference type="EMBL" id="SFD42743.1"/>
    </source>
</evidence>
<dbReference type="SUPFAM" id="SSF52518">
    <property type="entry name" value="Thiamin diphosphate-binding fold (THDP-binding)"/>
    <property type="match status" value="1"/>
</dbReference>
<reference evidence="7" key="1">
    <citation type="submission" date="2016-10" db="EMBL/GenBank/DDBJ databases">
        <authorList>
            <person name="Varghese N."/>
            <person name="Submissions S."/>
        </authorList>
    </citation>
    <scope>NUCLEOTIDE SEQUENCE [LARGE SCALE GENOMIC DNA]</scope>
    <source>
        <strain evidence="7">DSM 22530</strain>
    </source>
</reference>
<dbReference type="EMBL" id="FOMR01000001">
    <property type="protein sequence ID" value="SFD42743.1"/>
    <property type="molecule type" value="Genomic_DNA"/>
</dbReference>
<keyword evidence="7" id="KW-1185">Reference proteome</keyword>
<dbReference type="Proteomes" id="UP000199474">
    <property type="component" value="Unassembled WGS sequence"/>
</dbReference>
<name>A0A1I1SFX0_9BACI</name>
<dbReference type="PANTHER" id="PTHR11516">
    <property type="entry name" value="PYRUVATE DEHYDROGENASE E1 COMPONENT, ALPHA SUBUNIT BACTERIAL AND ORGANELLAR"/>
    <property type="match status" value="1"/>
</dbReference>
<dbReference type="GO" id="GO:0004739">
    <property type="term" value="F:pyruvate dehydrogenase (acetyl-transferring) activity"/>
    <property type="evidence" value="ECO:0007669"/>
    <property type="project" value="TreeGrafter"/>
</dbReference>
<keyword evidence="6" id="KW-0670">Pyruvate</keyword>
<dbReference type="PANTHER" id="PTHR11516:SF60">
    <property type="entry name" value="PYRUVATE DEHYDROGENASE E1 COMPONENT SUBUNIT ALPHA"/>
    <property type="match status" value="1"/>
</dbReference>
<accession>A0A1I1SFX0</accession>
<gene>
    <name evidence="6" type="ORF">SAMN05216238_101291</name>
</gene>
<dbReference type="STRING" id="640948.SAMN05216238_101291"/>
<dbReference type="InterPro" id="IPR001017">
    <property type="entry name" value="DH_E1"/>
</dbReference>
<feature type="region of interest" description="Disordered" evidence="4">
    <location>
        <begin position="335"/>
        <end position="357"/>
    </location>
</feature>
<dbReference type="Gene3D" id="3.40.50.970">
    <property type="match status" value="1"/>
</dbReference>
<protein>
    <submittedName>
        <fullName evidence="6">Pyruvate dehydrogenase E1 component alpha subunit</fullName>
    </submittedName>
</protein>
<evidence type="ECO:0000313" key="7">
    <source>
        <dbReference type="Proteomes" id="UP000199474"/>
    </source>
</evidence>
<dbReference type="CDD" id="cd02000">
    <property type="entry name" value="TPP_E1_PDC_ADC_BCADC"/>
    <property type="match status" value="1"/>
</dbReference>
<organism evidence="6 7">
    <name type="scientific">Lentibacillus persicus</name>
    <dbReference type="NCBI Taxonomy" id="640948"/>
    <lineage>
        <taxon>Bacteria</taxon>
        <taxon>Bacillati</taxon>
        <taxon>Bacillota</taxon>
        <taxon>Bacilli</taxon>
        <taxon>Bacillales</taxon>
        <taxon>Bacillaceae</taxon>
        <taxon>Lentibacillus</taxon>
    </lineage>
</organism>
<dbReference type="InterPro" id="IPR050642">
    <property type="entry name" value="PDH_E1_Alpha_Subunit"/>
</dbReference>
<comment type="cofactor">
    <cofactor evidence="1">
        <name>thiamine diphosphate</name>
        <dbReference type="ChEBI" id="CHEBI:58937"/>
    </cofactor>
</comment>
<keyword evidence="2" id="KW-0560">Oxidoreductase</keyword>
<dbReference type="Pfam" id="PF00676">
    <property type="entry name" value="E1_dh"/>
    <property type="match status" value="1"/>
</dbReference>
<proteinExistence type="predicted"/>
<evidence type="ECO:0000256" key="4">
    <source>
        <dbReference type="SAM" id="MobiDB-lite"/>
    </source>
</evidence>
<dbReference type="AlphaFoldDB" id="A0A1I1SFX0"/>
<evidence type="ECO:0000259" key="5">
    <source>
        <dbReference type="Pfam" id="PF00676"/>
    </source>
</evidence>
<sequence>MAKEERKAMPKSMKNPETSFKELVDLDVKTSTETKVEDLTKEKSISMYKNMENIRNFEENAKRFFAAGEIPGFVHLYAGEEAIASGVCAHLSDDDFITSTHRGHGHCVAKGGDLNGMMAEIFGRSDGLGKGKGGSMHIADIDKGILGANGMVGGGFGLATGAAMRNQYKKNGKVVVCFFGDGASNEGLFHECLNMASIWNLPIVFVNENNFYAEATPQWYASASNTIAERAAAYDMPGVRVNGKDLVAVYDIAGEAIERARNGEGPTLIECVTYRNYGHFEGDGQSYKAQSGEEKEWAEVDPLNVFREYTIENGIMTEKELDEIREQSKKDVEAAVSFAKESPEPSLDSLYEDVFAD</sequence>